<dbReference type="PANTHER" id="PTHR30213">
    <property type="entry name" value="INNER MEMBRANE PROTEIN YHJD"/>
    <property type="match status" value="1"/>
</dbReference>
<keyword evidence="2" id="KW-1003">Cell membrane</keyword>
<dbReference type="EMBL" id="QSBM01000015">
    <property type="protein sequence ID" value="RGX26660.1"/>
    <property type="molecule type" value="Genomic_DNA"/>
</dbReference>
<feature type="transmembrane region" description="Helical" evidence="6">
    <location>
        <begin position="239"/>
        <end position="263"/>
    </location>
</feature>
<keyword evidence="3 6" id="KW-0812">Transmembrane</keyword>
<evidence type="ECO:0000256" key="1">
    <source>
        <dbReference type="ARBA" id="ARBA00004651"/>
    </source>
</evidence>
<proteinExistence type="predicted"/>
<evidence type="ECO:0000256" key="2">
    <source>
        <dbReference type="ARBA" id="ARBA00022475"/>
    </source>
</evidence>
<evidence type="ECO:0000256" key="6">
    <source>
        <dbReference type="SAM" id="Phobius"/>
    </source>
</evidence>
<name>A0A413FBY7_9FIRM</name>
<dbReference type="Pfam" id="PF03631">
    <property type="entry name" value="Virul_fac_BrkB"/>
    <property type="match status" value="1"/>
</dbReference>
<dbReference type="OrthoDB" id="9775903at2"/>
<dbReference type="PANTHER" id="PTHR30213:SF0">
    <property type="entry name" value="UPF0761 MEMBRANE PROTEIN YIHY"/>
    <property type="match status" value="1"/>
</dbReference>
<dbReference type="AlphaFoldDB" id="A0A413FBY7"/>
<protein>
    <submittedName>
        <fullName evidence="7">YihY/virulence factor BrkB family protein</fullName>
    </submittedName>
</protein>
<dbReference type="InterPro" id="IPR017039">
    <property type="entry name" value="Virul_fac_BrkB"/>
</dbReference>
<dbReference type="PIRSF" id="PIRSF035875">
    <property type="entry name" value="RNase_BN"/>
    <property type="match status" value="1"/>
</dbReference>
<feature type="transmembrane region" description="Helical" evidence="6">
    <location>
        <begin position="128"/>
        <end position="151"/>
    </location>
</feature>
<feature type="transmembrane region" description="Helical" evidence="6">
    <location>
        <begin position="21"/>
        <end position="49"/>
    </location>
</feature>
<comment type="subcellular location">
    <subcellularLocation>
        <location evidence="1">Cell membrane</location>
        <topology evidence="1">Multi-pass membrane protein</topology>
    </subcellularLocation>
</comment>
<evidence type="ECO:0000256" key="4">
    <source>
        <dbReference type="ARBA" id="ARBA00022989"/>
    </source>
</evidence>
<evidence type="ECO:0000256" key="3">
    <source>
        <dbReference type="ARBA" id="ARBA00022692"/>
    </source>
</evidence>
<evidence type="ECO:0000256" key="5">
    <source>
        <dbReference type="ARBA" id="ARBA00023136"/>
    </source>
</evidence>
<comment type="caution">
    <text evidence="7">The sequence shown here is derived from an EMBL/GenBank/DDBJ whole genome shotgun (WGS) entry which is preliminary data.</text>
</comment>
<feature type="transmembrane region" description="Helical" evidence="6">
    <location>
        <begin position="171"/>
        <end position="194"/>
    </location>
</feature>
<dbReference type="GO" id="GO:0005886">
    <property type="term" value="C:plasma membrane"/>
    <property type="evidence" value="ECO:0007669"/>
    <property type="project" value="UniProtKB-SubCell"/>
</dbReference>
<dbReference type="RefSeq" id="WP_007711446.1">
    <property type="nucleotide sequence ID" value="NZ_BAABXR010000001.1"/>
</dbReference>
<dbReference type="Proteomes" id="UP000283880">
    <property type="component" value="Unassembled WGS sequence"/>
</dbReference>
<accession>A0A413FBY7</accession>
<keyword evidence="4 6" id="KW-1133">Transmembrane helix</keyword>
<keyword evidence="5 6" id="KW-0472">Membrane</keyword>
<organism evidence="7 8">
    <name type="scientific">Enterocloster asparagiformis</name>
    <dbReference type="NCBI Taxonomy" id="333367"/>
    <lineage>
        <taxon>Bacteria</taxon>
        <taxon>Bacillati</taxon>
        <taxon>Bacillota</taxon>
        <taxon>Clostridia</taxon>
        <taxon>Lachnospirales</taxon>
        <taxon>Lachnospiraceae</taxon>
        <taxon>Enterocloster</taxon>
    </lineage>
</organism>
<dbReference type="NCBIfam" id="TIGR00765">
    <property type="entry name" value="yihY_not_rbn"/>
    <property type="match status" value="1"/>
</dbReference>
<sequence>MVRLIIRIKQIYDKFAADEMTVYAAQASFFTIIAAFPFIMLLLTVVQIVPSVSQGELMEFILALVPVGYKSVAFRVISDLSLKSPATMISVTAVTALWSSSRGMMSIAKGLNRVQGKVEKRWYIVKRLICAGYTIVFILVCVLSLGLLVFGTTIQNFVLRQFPLIARVTQHIISLRTLLALAFFMFVFAGIYTYVPDRKLSLKSQLPGAMFTTAGWILFSMAFSLYFKLFGGSNFSYMYGSLTAIVLLMLWLYGCICVLFFGAELNYYLEIFRSEEGKGL</sequence>
<gene>
    <name evidence="7" type="ORF">DWV29_18975</name>
</gene>
<evidence type="ECO:0000313" key="7">
    <source>
        <dbReference type="EMBL" id="RGX26660.1"/>
    </source>
</evidence>
<feature type="transmembrane region" description="Helical" evidence="6">
    <location>
        <begin position="206"/>
        <end position="227"/>
    </location>
</feature>
<reference evidence="7 8" key="1">
    <citation type="submission" date="2018-08" db="EMBL/GenBank/DDBJ databases">
        <title>A genome reference for cultivated species of the human gut microbiota.</title>
        <authorList>
            <person name="Zou Y."/>
            <person name="Xue W."/>
            <person name="Luo G."/>
        </authorList>
    </citation>
    <scope>NUCLEOTIDE SEQUENCE [LARGE SCALE GENOMIC DNA]</scope>
    <source>
        <strain evidence="7 8">AF04-15</strain>
    </source>
</reference>
<evidence type="ECO:0000313" key="8">
    <source>
        <dbReference type="Proteomes" id="UP000283880"/>
    </source>
</evidence>